<dbReference type="CDD" id="cd24006">
    <property type="entry name" value="ASKHA_NBD_PPX_GppA"/>
    <property type="match status" value="1"/>
</dbReference>
<dbReference type="PANTHER" id="PTHR30005">
    <property type="entry name" value="EXOPOLYPHOSPHATASE"/>
    <property type="match status" value="1"/>
</dbReference>
<keyword evidence="2" id="KW-0378">Hydrolase</keyword>
<dbReference type="PIRSF" id="PIRSF001267">
    <property type="entry name" value="Pyrophosphatase_GppA_Ppx"/>
    <property type="match status" value="1"/>
</dbReference>
<gene>
    <name evidence="5" type="ORF">VPK24_05955</name>
</gene>
<dbReference type="SUPFAM" id="SSF53067">
    <property type="entry name" value="Actin-like ATPase domain"/>
    <property type="match status" value="2"/>
</dbReference>
<evidence type="ECO:0000256" key="2">
    <source>
        <dbReference type="ARBA" id="ARBA00022801"/>
    </source>
</evidence>
<evidence type="ECO:0000259" key="4">
    <source>
        <dbReference type="Pfam" id="PF21447"/>
    </source>
</evidence>
<dbReference type="InterPro" id="IPR003695">
    <property type="entry name" value="Ppx_GppA_N"/>
</dbReference>
<dbReference type="Gene3D" id="1.10.3210.10">
    <property type="entry name" value="Hypothetical protein af1432"/>
    <property type="match status" value="1"/>
</dbReference>
<feature type="domain" description="Ppx/GppA phosphatase C-terminal" evidence="4">
    <location>
        <begin position="346"/>
        <end position="525"/>
    </location>
</feature>
<reference evidence="6" key="1">
    <citation type="journal article" date="2024" name="Algal Res.">
        <title>Biochemical, toxicological and genomic investigation of a high-biomass producing Limnothrix strain isolated from Italian shallow drinking water reservoir.</title>
        <authorList>
            <person name="Simonazzi M."/>
            <person name="Shishido T.K."/>
            <person name="Delbaje E."/>
            <person name="Wahlsten M."/>
            <person name="Fewer D.P."/>
            <person name="Sivonen K."/>
            <person name="Pezzolesi L."/>
            <person name="Pistocchi R."/>
        </authorList>
    </citation>
    <scope>NUCLEOTIDE SEQUENCE [LARGE SCALE GENOMIC DNA]</scope>
    <source>
        <strain evidence="6">LRLZ20PSL1</strain>
    </source>
</reference>
<accession>A0ABW7C7L9</accession>
<dbReference type="Gene3D" id="3.30.420.150">
    <property type="entry name" value="Exopolyphosphatase. Domain 2"/>
    <property type="match status" value="1"/>
</dbReference>
<proteinExistence type="inferred from homology"/>
<dbReference type="Pfam" id="PF21447">
    <property type="entry name" value="Ppx-GppA_III"/>
    <property type="match status" value="1"/>
</dbReference>
<dbReference type="RefSeq" id="WP_393011390.1">
    <property type="nucleotide sequence ID" value="NZ_JAZAQF010000029.1"/>
</dbReference>
<comment type="similarity">
    <text evidence="1">Belongs to the GppA/Ppx family.</text>
</comment>
<dbReference type="InterPro" id="IPR030673">
    <property type="entry name" value="PyroPPase_GppA_Ppx"/>
</dbReference>
<name>A0ABW7C7L9_9CYAN</name>
<dbReference type="InterPro" id="IPR048950">
    <property type="entry name" value="Ppx_GppA_C"/>
</dbReference>
<sequence length="546" mass="60718">MQTLSPSPAPLAFRSSRPVVAAIDIGTNSIHMAIVRVDPSLPAFDIISREKSTVRLGERDPKTGDLTEAAMSRAIAALQRCYDLALSLQVDEVIAVATSAVREAPNGRDFLRRVARDVGMKVNAIAGPEEARRIYLGVLSAMELDGKPHAIIDIGGGSTELILGDGREPLYLSSTKVGAVRLTTEFVRTDPITDTDYEALRAYARGMLERAVEELHGELVKHPLAAQLTLVGTSGTAECLAAIHAADTTGYVPSPLQGCELPLAALREWVDRLRRMDIEERSTLPAMSDRRAEIILAGAVVLQEAMDLLGVDRLVVCERSLREGVIVDWMLQHQLIDDRLRFQSSVRERSVLALAKKYQVNLPSAEHVAAMALTLFDQTQGLLHNWDDNSRELLWAAAILHQCGHHVGHDAHHKHAYYLIRHGQLLGYTETEIEVIANLARYHRKSAPKKRHEGYQALAGKRYRQMVDELSAILRLAAALDRRQIQAVRRVQCQFRPPSREFRLLLEPADRHDDCAIERWSLDCECPIFETQFSVDLVTIMEPSGC</sequence>
<dbReference type="InterPro" id="IPR050273">
    <property type="entry name" value="GppA/Ppx_hydrolase"/>
</dbReference>
<dbReference type="InterPro" id="IPR043129">
    <property type="entry name" value="ATPase_NBD"/>
</dbReference>
<evidence type="ECO:0000313" key="6">
    <source>
        <dbReference type="Proteomes" id="UP001604335"/>
    </source>
</evidence>
<comment type="caution">
    <text evidence="5">The sequence shown here is derived from an EMBL/GenBank/DDBJ whole genome shotgun (WGS) entry which is preliminary data.</text>
</comment>
<dbReference type="SUPFAM" id="SSF109604">
    <property type="entry name" value="HD-domain/PDEase-like"/>
    <property type="match status" value="1"/>
</dbReference>
<evidence type="ECO:0000256" key="1">
    <source>
        <dbReference type="ARBA" id="ARBA00007125"/>
    </source>
</evidence>
<protein>
    <submittedName>
        <fullName evidence="5">Ppx/GppA phosphatase family protein</fullName>
    </submittedName>
</protein>
<keyword evidence="6" id="KW-1185">Reference proteome</keyword>
<organism evidence="5 6">
    <name type="scientific">Limnothrix redekei LRLZ20PSL1</name>
    <dbReference type="NCBI Taxonomy" id="3112953"/>
    <lineage>
        <taxon>Bacteria</taxon>
        <taxon>Bacillati</taxon>
        <taxon>Cyanobacteriota</taxon>
        <taxon>Cyanophyceae</taxon>
        <taxon>Pseudanabaenales</taxon>
        <taxon>Pseudanabaenaceae</taxon>
        <taxon>Limnothrix</taxon>
    </lineage>
</organism>
<dbReference type="Proteomes" id="UP001604335">
    <property type="component" value="Unassembled WGS sequence"/>
</dbReference>
<dbReference type="EMBL" id="JAZAQF010000029">
    <property type="protein sequence ID" value="MFG3817174.1"/>
    <property type="molecule type" value="Genomic_DNA"/>
</dbReference>
<dbReference type="PANTHER" id="PTHR30005:SF0">
    <property type="entry name" value="RETROGRADE REGULATION PROTEIN 2"/>
    <property type="match status" value="1"/>
</dbReference>
<dbReference type="Gene3D" id="3.30.420.40">
    <property type="match status" value="1"/>
</dbReference>
<evidence type="ECO:0000313" key="5">
    <source>
        <dbReference type="EMBL" id="MFG3817174.1"/>
    </source>
</evidence>
<dbReference type="Pfam" id="PF02541">
    <property type="entry name" value="Ppx-GppA"/>
    <property type="match status" value="1"/>
</dbReference>
<evidence type="ECO:0000259" key="3">
    <source>
        <dbReference type="Pfam" id="PF02541"/>
    </source>
</evidence>
<feature type="domain" description="Ppx/GppA phosphatase N-terminal" evidence="3">
    <location>
        <begin position="34"/>
        <end position="333"/>
    </location>
</feature>